<dbReference type="Proteomes" id="UP000325395">
    <property type="component" value="Unassembled WGS sequence"/>
</dbReference>
<sequence length="197" mass="21984">MSYYSLILSVDTASLIKEYFNTLVIDNMSIVARFITDDHGTYDRSDFLAAELGIFNKTVSDIFGPAIYGFNATEARDLEVRAAMCTAISLSTVCGIWQIIYVVESKMYIKAGTGYLLESCKSVMGFLKISGPMLISAEVNQYCASFLSFVVKCNGADAEATYEKNNGIEMTVFNSQKDYNCDNMELDRMEYNEETIS</sequence>
<accession>A0ABQ6WSC1</accession>
<reference evidence="1 2" key="1">
    <citation type="submission" date="2019-04" db="EMBL/GenBank/DDBJ databases">
        <authorList>
            <consortium name="DOE Joint Genome Institute"/>
            <person name="Mondo S."/>
            <person name="Kjaerbolling I."/>
            <person name="Vesth T."/>
            <person name="Frisvad J.C."/>
            <person name="Nybo J.L."/>
            <person name="Theobald S."/>
            <person name="Kildgaard S."/>
            <person name="Isbrandt T."/>
            <person name="Kuo A."/>
            <person name="Sato A."/>
            <person name="Lyhne E.K."/>
            <person name="Kogle M.E."/>
            <person name="Wiebenga A."/>
            <person name="Kun R.S."/>
            <person name="Lubbers R.J."/>
            <person name="Makela M.R."/>
            <person name="Barry K."/>
            <person name="Chovatia M."/>
            <person name="Clum A."/>
            <person name="Daum C."/>
            <person name="Haridas S."/>
            <person name="He G."/>
            <person name="LaButti K."/>
            <person name="Lipzen A."/>
            <person name="Riley R."/>
            <person name="Salamov A."/>
            <person name="Simmons B.A."/>
            <person name="Magnuson J.K."/>
            <person name="Henrissat B."/>
            <person name="Mortensen U.H."/>
            <person name="Larsen T.O."/>
            <person name="Devries R.P."/>
            <person name="Grigoriev I.V."/>
            <person name="Machida M."/>
            <person name="Baker S.E."/>
            <person name="Andersen M.R."/>
            <person name="Cantor M.N."/>
            <person name="Hua S.X."/>
        </authorList>
    </citation>
    <scope>NUCLEOTIDE SEQUENCE [LARGE SCALE GENOMIC DNA]</scope>
    <source>
        <strain evidence="1 2">CBS 117616</strain>
    </source>
</reference>
<gene>
    <name evidence="1" type="ORF">BDV36DRAFT_281801</name>
</gene>
<organism evidence="1 2">
    <name type="scientific">Aspergillus pseudocaelatus</name>
    <dbReference type="NCBI Taxonomy" id="1825620"/>
    <lineage>
        <taxon>Eukaryota</taxon>
        <taxon>Fungi</taxon>
        <taxon>Dikarya</taxon>
        <taxon>Ascomycota</taxon>
        <taxon>Pezizomycotina</taxon>
        <taxon>Eurotiomycetes</taxon>
        <taxon>Eurotiomycetidae</taxon>
        <taxon>Eurotiales</taxon>
        <taxon>Aspergillaceae</taxon>
        <taxon>Aspergillus</taxon>
        <taxon>Aspergillus subgen. Circumdati</taxon>
    </lineage>
</organism>
<evidence type="ECO:0000313" key="2">
    <source>
        <dbReference type="Proteomes" id="UP000325395"/>
    </source>
</evidence>
<protein>
    <submittedName>
        <fullName evidence="1">Uncharacterized protein</fullName>
    </submittedName>
</protein>
<keyword evidence="2" id="KW-1185">Reference proteome</keyword>
<proteinExistence type="predicted"/>
<name>A0ABQ6WSC1_9EURO</name>
<dbReference type="EMBL" id="ML735712">
    <property type="protein sequence ID" value="KAE8420014.1"/>
    <property type="molecule type" value="Genomic_DNA"/>
</dbReference>
<evidence type="ECO:0000313" key="1">
    <source>
        <dbReference type="EMBL" id="KAE8420014.1"/>
    </source>
</evidence>